<comment type="caution">
    <text evidence="14">The sequence shown here is derived from an EMBL/GenBank/DDBJ whole genome shotgun (WGS) entry which is preliminary data.</text>
</comment>
<dbReference type="PROSITE" id="PS50135">
    <property type="entry name" value="ZF_ZZ_2"/>
    <property type="match status" value="1"/>
</dbReference>
<evidence type="ECO:0008006" key="16">
    <source>
        <dbReference type="Google" id="ProtNLM"/>
    </source>
</evidence>
<dbReference type="SUPFAM" id="SSF46689">
    <property type="entry name" value="Homeodomain-like"/>
    <property type="match status" value="2"/>
</dbReference>
<dbReference type="FunFam" id="1.10.10.10:FF:000020">
    <property type="entry name" value="SWI/SNF complex subunit SMARCC2 isoform c"/>
    <property type="match status" value="1"/>
</dbReference>
<keyword evidence="7" id="KW-0539">Nucleus</keyword>
<keyword evidence="4" id="KW-0805">Transcription regulation</keyword>
<evidence type="ECO:0000313" key="15">
    <source>
        <dbReference type="Proteomes" id="UP001211065"/>
    </source>
</evidence>
<dbReference type="GO" id="GO:0008270">
    <property type="term" value="F:zinc ion binding"/>
    <property type="evidence" value="ECO:0007669"/>
    <property type="project" value="UniProtKB-KW"/>
</dbReference>
<dbReference type="Pfam" id="PF04433">
    <property type="entry name" value="SWIRM"/>
    <property type="match status" value="1"/>
</dbReference>
<feature type="domain" description="Myb-like" evidence="10">
    <location>
        <begin position="289"/>
        <end position="339"/>
    </location>
</feature>
<evidence type="ECO:0000256" key="5">
    <source>
        <dbReference type="ARBA" id="ARBA00023125"/>
    </source>
</evidence>
<dbReference type="PROSITE" id="PS50090">
    <property type="entry name" value="MYB_LIKE"/>
    <property type="match status" value="1"/>
</dbReference>
<accession>A0AAD5U474</accession>
<feature type="domain" description="ZZ-type" evidence="11">
    <location>
        <begin position="239"/>
        <end position="293"/>
    </location>
</feature>
<proteinExistence type="predicted"/>
<dbReference type="PROSITE" id="PS50934">
    <property type="entry name" value="SWIRM"/>
    <property type="match status" value="1"/>
</dbReference>
<dbReference type="PROSITE" id="PS51293">
    <property type="entry name" value="SANT"/>
    <property type="match status" value="1"/>
</dbReference>
<dbReference type="InterPro" id="IPR007526">
    <property type="entry name" value="SWIRM"/>
</dbReference>
<evidence type="ECO:0000259" key="12">
    <source>
        <dbReference type="PROSITE" id="PS50934"/>
    </source>
</evidence>
<evidence type="ECO:0000256" key="7">
    <source>
        <dbReference type="ARBA" id="ARBA00023242"/>
    </source>
</evidence>
<feature type="domain" description="SWIRM" evidence="12">
    <location>
        <begin position="52"/>
        <end position="149"/>
    </location>
</feature>
<dbReference type="InterPro" id="IPR001005">
    <property type="entry name" value="SANT/Myb"/>
</dbReference>
<evidence type="ECO:0000259" key="10">
    <source>
        <dbReference type="PROSITE" id="PS50090"/>
    </source>
</evidence>
<dbReference type="GO" id="GO:0042393">
    <property type="term" value="F:histone binding"/>
    <property type="evidence" value="ECO:0007669"/>
    <property type="project" value="TreeGrafter"/>
</dbReference>
<dbReference type="SMART" id="SM00717">
    <property type="entry name" value="SANT"/>
    <property type="match status" value="1"/>
</dbReference>
<keyword evidence="6" id="KW-0804">Transcription</keyword>
<dbReference type="Pfam" id="PF16495">
    <property type="entry name" value="SWIRM-assoc_1"/>
    <property type="match status" value="1"/>
</dbReference>
<evidence type="ECO:0000259" key="11">
    <source>
        <dbReference type="PROSITE" id="PS50135"/>
    </source>
</evidence>
<dbReference type="FunFam" id="1.10.10.60:FF:000014">
    <property type="entry name" value="SWI/SNF complex subunit SMARCC2 isoform C"/>
    <property type="match status" value="1"/>
</dbReference>
<gene>
    <name evidence="14" type="ORF">HK099_000845</name>
</gene>
<keyword evidence="1" id="KW-0479">Metal-binding</keyword>
<organism evidence="14 15">
    <name type="scientific">Clydaea vesicula</name>
    <dbReference type="NCBI Taxonomy" id="447962"/>
    <lineage>
        <taxon>Eukaryota</taxon>
        <taxon>Fungi</taxon>
        <taxon>Fungi incertae sedis</taxon>
        <taxon>Chytridiomycota</taxon>
        <taxon>Chytridiomycota incertae sedis</taxon>
        <taxon>Chytridiomycetes</taxon>
        <taxon>Lobulomycetales</taxon>
        <taxon>Lobulomycetaceae</taxon>
        <taxon>Clydaea</taxon>
    </lineage>
</organism>
<reference evidence="14" key="1">
    <citation type="submission" date="2020-05" db="EMBL/GenBank/DDBJ databases">
        <title>Phylogenomic resolution of chytrid fungi.</title>
        <authorList>
            <person name="Stajich J.E."/>
            <person name="Amses K."/>
            <person name="Simmons R."/>
            <person name="Seto K."/>
            <person name="Myers J."/>
            <person name="Bonds A."/>
            <person name="Quandt C.A."/>
            <person name="Barry K."/>
            <person name="Liu P."/>
            <person name="Grigoriev I."/>
            <person name="Longcore J.E."/>
            <person name="James T.Y."/>
        </authorList>
    </citation>
    <scope>NUCLEOTIDE SEQUENCE</scope>
    <source>
        <strain evidence="14">JEL0476</strain>
    </source>
</reference>
<evidence type="ECO:0000256" key="2">
    <source>
        <dbReference type="ARBA" id="ARBA00022771"/>
    </source>
</evidence>
<protein>
    <recommendedName>
        <fullName evidence="16">SWIRM-domain-containing protein</fullName>
    </recommendedName>
</protein>
<dbReference type="AlphaFoldDB" id="A0AAD5U474"/>
<evidence type="ECO:0000256" key="6">
    <source>
        <dbReference type="ARBA" id="ARBA00023163"/>
    </source>
</evidence>
<keyword evidence="2 8" id="KW-0863">Zinc-finger</keyword>
<dbReference type="GO" id="GO:0003677">
    <property type="term" value="F:DNA binding"/>
    <property type="evidence" value="ECO:0007669"/>
    <property type="project" value="UniProtKB-KW"/>
</dbReference>
<evidence type="ECO:0000256" key="3">
    <source>
        <dbReference type="ARBA" id="ARBA00022833"/>
    </source>
</evidence>
<feature type="coiled-coil region" evidence="9">
    <location>
        <begin position="385"/>
        <end position="415"/>
    </location>
</feature>
<dbReference type="SMART" id="SM00291">
    <property type="entry name" value="ZnF_ZZ"/>
    <property type="match status" value="1"/>
</dbReference>
<dbReference type="Gene3D" id="1.10.10.60">
    <property type="entry name" value="Homeodomain-like"/>
    <property type="match status" value="1"/>
</dbReference>
<evidence type="ECO:0000256" key="1">
    <source>
        <dbReference type="ARBA" id="ARBA00022723"/>
    </source>
</evidence>
<dbReference type="GO" id="GO:0016514">
    <property type="term" value="C:SWI/SNF complex"/>
    <property type="evidence" value="ECO:0007669"/>
    <property type="project" value="TreeGrafter"/>
</dbReference>
<evidence type="ECO:0000256" key="4">
    <source>
        <dbReference type="ARBA" id="ARBA00023015"/>
    </source>
</evidence>
<dbReference type="Proteomes" id="UP001211065">
    <property type="component" value="Unassembled WGS sequence"/>
</dbReference>
<dbReference type="EMBL" id="JADGJW010000121">
    <property type="protein sequence ID" value="KAJ3223670.1"/>
    <property type="molecule type" value="Genomic_DNA"/>
</dbReference>
<keyword evidence="5" id="KW-0238">DNA-binding</keyword>
<evidence type="ECO:0000256" key="8">
    <source>
        <dbReference type="PROSITE-ProRule" id="PRU00228"/>
    </source>
</evidence>
<evidence type="ECO:0000259" key="13">
    <source>
        <dbReference type="PROSITE" id="PS51293"/>
    </source>
</evidence>
<dbReference type="PANTHER" id="PTHR12802:SF41">
    <property type="entry name" value="BRAHMA ASSOCIATED PROTEIN 155 KDA"/>
    <property type="match status" value="1"/>
</dbReference>
<evidence type="ECO:0000256" key="9">
    <source>
        <dbReference type="SAM" id="Coils"/>
    </source>
</evidence>
<dbReference type="InterPro" id="IPR009057">
    <property type="entry name" value="Homeodomain-like_sf"/>
</dbReference>
<keyword evidence="3" id="KW-0862">Zinc</keyword>
<dbReference type="InterPro" id="IPR036388">
    <property type="entry name" value="WH-like_DNA-bd_sf"/>
</dbReference>
<keyword evidence="15" id="KW-1185">Reference proteome</keyword>
<dbReference type="Gene3D" id="1.10.10.10">
    <property type="entry name" value="Winged helix-like DNA-binding domain superfamily/Winged helix DNA-binding domain"/>
    <property type="match status" value="1"/>
</dbReference>
<keyword evidence="9" id="KW-0175">Coiled coil</keyword>
<feature type="domain" description="SANT" evidence="13">
    <location>
        <begin position="295"/>
        <end position="343"/>
    </location>
</feature>
<dbReference type="InterPro" id="IPR017884">
    <property type="entry name" value="SANT_dom"/>
</dbReference>
<dbReference type="CDD" id="cd00167">
    <property type="entry name" value="SANT"/>
    <property type="match status" value="1"/>
</dbReference>
<dbReference type="InterPro" id="IPR000433">
    <property type="entry name" value="Znf_ZZ"/>
</dbReference>
<dbReference type="GO" id="GO:0045893">
    <property type="term" value="P:positive regulation of DNA-templated transcription"/>
    <property type="evidence" value="ECO:0007669"/>
    <property type="project" value="TreeGrafter"/>
</dbReference>
<sequence>MDFVPMIIPEENKPQHQEEHPIRSDQIVKNEDLNIAQTSEPLVQPLNQSIEIVVPSYAAWFKFTKINDIEKNAIPEFFNNKNKSKTPYIYKDYRDFMINTYRLNPVEYLTVTACRRNLAGDVCAIIRVHSFLEQWGLINYQVDPDSRPSTIGPGFTGHFRVSADTPRGLTPFEPSIPVKTNDNIFTTDDKKNGLIIPSVTGISSSTPNSYSHTTALHKNFLETGQKRPSDSTDQEALKKVKFSCHTCTVDCSKLRYHLTKKPTFDICPICFNDGRFPANNCSADFVKITQDNKTSEWSDEDTLLLLEALEMYNEDWNKIADHVKNHSREECIIKFLKLPIEDHYLEKKDELGPLQYHRQFFSASDNPVLSLAAFLGSAVNPKVAMAAAKSAIDQLKSQENEEEKEQERIALEKKEVIIAENNANNTTKSGIFPADSPMEKAAATALGAAAAKSKYLSNIQEKECKNLVQSLLQIQFQQVELKLKQFETFESILEKEKNDLEFERSKLFCDRLNFRKCTSEFQQKQELFQQQLQNIENNNVFENNGNTNNNNYETNFVADRKKSTFKTFGLEEGGLGVMMSEVKGLNDGSSLGIAGNDTGRVNFPDKTGTMEYL</sequence>
<dbReference type="Pfam" id="PF00249">
    <property type="entry name" value="Myb_DNA-binding"/>
    <property type="match status" value="1"/>
</dbReference>
<evidence type="ECO:0000313" key="14">
    <source>
        <dbReference type="EMBL" id="KAJ3223670.1"/>
    </source>
</evidence>
<dbReference type="PANTHER" id="PTHR12802">
    <property type="entry name" value="SWI/SNF COMPLEX-RELATED"/>
    <property type="match status" value="1"/>
</dbReference>
<dbReference type="InterPro" id="IPR032451">
    <property type="entry name" value="SMARCC_C"/>
</dbReference>
<name>A0AAD5U474_9FUNG</name>